<feature type="region of interest" description="Disordered" evidence="4">
    <location>
        <begin position="197"/>
        <end position="225"/>
    </location>
</feature>
<dbReference type="Pfam" id="PF03226">
    <property type="entry name" value="Yippee-Mis18"/>
    <property type="match status" value="1"/>
</dbReference>
<keyword evidence="2" id="KW-0479">Metal-binding</keyword>
<dbReference type="PANTHER" id="PTHR13848">
    <property type="entry name" value="PROTEIN YIPPEE-LIKE CG15309-RELATED"/>
    <property type="match status" value="1"/>
</dbReference>
<dbReference type="GO" id="GO:0046872">
    <property type="term" value="F:metal ion binding"/>
    <property type="evidence" value="ECO:0007669"/>
    <property type="project" value="UniProtKB-KW"/>
</dbReference>
<dbReference type="InterPro" id="IPR004910">
    <property type="entry name" value="Yippee/Mis18/Cereblon"/>
</dbReference>
<evidence type="ECO:0000256" key="1">
    <source>
        <dbReference type="ARBA" id="ARBA00005613"/>
    </source>
</evidence>
<accession>A0A0D1YXY1</accession>
<dbReference type="InterPro" id="IPR034751">
    <property type="entry name" value="Yippee"/>
</dbReference>
<dbReference type="OrthoDB" id="6407410at2759"/>
<comment type="similarity">
    <text evidence="1">Belongs to the yippee family.</text>
</comment>
<sequence>MPLPTSPAGVFPIYLLPSVPFRRKSNKYFDATLPSLQDTVSTSSQASSPTGYLSGSTSYLRCTRCLAHLCPTSSIISKGFQGRHGRAYLVRPPSHSLGTMTPPAESGIAPRHHQAGNLPNTHIHKPTPRMLVTGAHTVSDISCVRCGTVLGWKYVDAEEEGQKYKVGMFILETQRVNRSVDWENGDFEMAIENTHVPSKANDGRKDSGVSFVDDDQEDAEFDSEDEDECEDLFMGIWSPALAKKRRRAKAWKDERDIV</sequence>
<evidence type="ECO:0000313" key="6">
    <source>
        <dbReference type="EMBL" id="KIW05517.1"/>
    </source>
</evidence>
<dbReference type="RefSeq" id="XP_016215386.1">
    <property type="nucleotide sequence ID" value="XM_016356593.1"/>
</dbReference>
<gene>
    <name evidence="6" type="ORF">PV09_03399</name>
</gene>
<evidence type="ECO:0000256" key="4">
    <source>
        <dbReference type="SAM" id="MobiDB-lite"/>
    </source>
</evidence>
<dbReference type="HOGENOM" id="CLU_043857_0_1_1"/>
<dbReference type="Proteomes" id="UP000053259">
    <property type="component" value="Unassembled WGS sequence"/>
</dbReference>
<keyword evidence="3" id="KW-0862">Zinc</keyword>
<dbReference type="EMBL" id="KN847537">
    <property type="protein sequence ID" value="KIW05517.1"/>
    <property type="molecule type" value="Genomic_DNA"/>
</dbReference>
<reference evidence="6 7" key="1">
    <citation type="submission" date="2015-01" db="EMBL/GenBank/DDBJ databases">
        <title>The Genome Sequence of Ochroconis gallopava CBS43764.</title>
        <authorList>
            <consortium name="The Broad Institute Genomics Platform"/>
            <person name="Cuomo C."/>
            <person name="de Hoog S."/>
            <person name="Gorbushina A."/>
            <person name="Stielow B."/>
            <person name="Teixiera M."/>
            <person name="Abouelleil A."/>
            <person name="Chapman S.B."/>
            <person name="Priest M."/>
            <person name="Young S.K."/>
            <person name="Wortman J."/>
            <person name="Nusbaum C."/>
            <person name="Birren B."/>
        </authorList>
    </citation>
    <scope>NUCLEOTIDE SEQUENCE [LARGE SCALE GENOMIC DNA]</scope>
    <source>
        <strain evidence="6 7">CBS 43764</strain>
    </source>
</reference>
<organism evidence="6 7">
    <name type="scientific">Verruconis gallopava</name>
    <dbReference type="NCBI Taxonomy" id="253628"/>
    <lineage>
        <taxon>Eukaryota</taxon>
        <taxon>Fungi</taxon>
        <taxon>Dikarya</taxon>
        <taxon>Ascomycota</taxon>
        <taxon>Pezizomycotina</taxon>
        <taxon>Dothideomycetes</taxon>
        <taxon>Pleosporomycetidae</taxon>
        <taxon>Venturiales</taxon>
        <taxon>Sympoventuriaceae</taxon>
        <taxon>Verruconis</taxon>
    </lineage>
</organism>
<dbReference type="STRING" id="253628.A0A0D1YXY1"/>
<proteinExistence type="inferred from homology"/>
<feature type="compositionally biased region" description="Acidic residues" evidence="4">
    <location>
        <begin position="212"/>
        <end position="225"/>
    </location>
</feature>
<dbReference type="VEuPathDB" id="FungiDB:PV09_03399"/>
<keyword evidence="7" id="KW-1185">Reference proteome</keyword>
<dbReference type="GeneID" id="27311372"/>
<dbReference type="InterPro" id="IPR039058">
    <property type="entry name" value="Yippee_fam"/>
</dbReference>
<dbReference type="PROSITE" id="PS51792">
    <property type="entry name" value="YIPPEE"/>
    <property type="match status" value="1"/>
</dbReference>
<protein>
    <recommendedName>
        <fullName evidence="5">Yippee domain-containing protein</fullName>
    </recommendedName>
</protein>
<evidence type="ECO:0000256" key="3">
    <source>
        <dbReference type="ARBA" id="ARBA00022833"/>
    </source>
</evidence>
<evidence type="ECO:0000313" key="7">
    <source>
        <dbReference type="Proteomes" id="UP000053259"/>
    </source>
</evidence>
<feature type="domain" description="Yippee" evidence="5">
    <location>
        <begin position="58"/>
        <end position="180"/>
    </location>
</feature>
<dbReference type="InParanoid" id="A0A0D1YXY1"/>
<name>A0A0D1YXY1_9PEZI</name>
<dbReference type="AlphaFoldDB" id="A0A0D1YXY1"/>
<evidence type="ECO:0000256" key="2">
    <source>
        <dbReference type="ARBA" id="ARBA00022723"/>
    </source>
</evidence>
<evidence type="ECO:0000259" key="5">
    <source>
        <dbReference type="PROSITE" id="PS51792"/>
    </source>
</evidence>